<comment type="caution">
    <text evidence="2">The sequence shown here is derived from an EMBL/GenBank/DDBJ whole genome shotgun (WGS) entry which is preliminary data.</text>
</comment>
<gene>
    <name evidence="2" type="ORF">Dsin_005872</name>
</gene>
<dbReference type="AlphaFoldDB" id="A0AAE0AY54"/>
<dbReference type="PROSITE" id="PS51257">
    <property type="entry name" value="PROKAR_LIPOPROTEIN"/>
    <property type="match status" value="1"/>
</dbReference>
<organism evidence="2 3">
    <name type="scientific">Dipteronia sinensis</name>
    <dbReference type="NCBI Taxonomy" id="43782"/>
    <lineage>
        <taxon>Eukaryota</taxon>
        <taxon>Viridiplantae</taxon>
        <taxon>Streptophyta</taxon>
        <taxon>Embryophyta</taxon>
        <taxon>Tracheophyta</taxon>
        <taxon>Spermatophyta</taxon>
        <taxon>Magnoliopsida</taxon>
        <taxon>eudicotyledons</taxon>
        <taxon>Gunneridae</taxon>
        <taxon>Pentapetalae</taxon>
        <taxon>rosids</taxon>
        <taxon>malvids</taxon>
        <taxon>Sapindales</taxon>
        <taxon>Sapindaceae</taxon>
        <taxon>Hippocastanoideae</taxon>
        <taxon>Acereae</taxon>
        <taxon>Dipteronia</taxon>
    </lineage>
</organism>
<proteinExistence type="predicted"/>
<evidence type="ECO:0000256" key="1">
    <source>
        <dbReference type="SAM" id="MobiDB-lite"/>
    </source>
</evidence>
<dbReference type="Proteomes" id="UP001281410">
    <property type="component" value="Unassembled WGS sequence"/>
</dbReference>
<accession>A0AAE0AY54</accession>
<feature type="compositionally biased region" description="Basic residues" evidence="1">
    <location>
        <begin position="1"/>
        <end position="12"/>
    </location>
</feature>
<evidence type="ECO:0000313" key="3">
    <source>
        <dbReference type="Proteomes" id="UP001281410"/>
    </source>
</evidence>
<name>A0AAE0AY54_9ROSI</name>
<sequence>MKKKTANKKSKQLPHPPSTRTHQQVASLFLSSCATIAIKEVTLDHYTMNMQGKAYKGIERITCMLRRNLKDGVLDLDIFTRYNIALSRELWMDKDPNQKPWDVGQLVRLMMSRAGNRDNSVIPFPFLITYFCEKARVEA</sequence>
<evidence type="ECO:0000313" key="2">
    <source>
        <dbReference type="EMBL" id="KAK3226010.1"/>
    </source>
</evidence>
<protein>
    <submittedName>
        <fullName evidence="2">Uncharacterized protein</fullName>
    </submittedName>
</protein>
<reference evidence="2" key="1">
    <citation type="journal article" date="2023" name="Plant J.">
        <title>Genome sequences and population genomics provide insights into the demographic history, inbreeding, and mutation load of two 'living fossil' tree species of Dipteronia.</title>
        <authorList>
            <person name="Feng Y."/>
            <person name="Comes H.P."/>
            <person name="Chen J."/>
            <person name="Zhu S."/>
            <person name="Lu R."/>
            <person name="Zhang X."/>
            <person name="Li P."/>
            <person name="Qiu J."/>
            <person name="Olsen K.M."/>
            <person name="Qiu Y."/>
        </authorList>
    </citation>
    <scope>NUCLEOTIDE SEQUENCE</scope>
    <source>
        <strain evidence="2">NBL</strain>
    </source>
</reference>
<feature type="region of interest" description="Disordered" evidence="1">
    <location>
        <begin position="1"/>
        <end position="21"/>
    </location>
</feature>
<dbReference type="EMBL" id="JANJYJ010000002">
    <property type="protein sequence ID" value="KAK3226010.1"/>
    <property type="molecule type" value="Genomic_DNA"/>
</dbReference>
<keyword evidence="3" id="KW-1185">Reference proteome</keyword>